<comment type="similarity">
    <text evidence="2">Belongs to the replication factor A protein 3 family.</text>
</comment>
<evidence type="ECO:0000256" key="2">
    <source>
        <dbReference type="ARBA" id="ARBA00009761"/>
    </source>
</evidence>
<evidence type="ECO:0000313" key="4">
    <source>
        <dbReference type="EMBL" id="KAJ3039296.1"/>
    </source>
</evidence>
<evidence type="ECO:0000313" key="5">
    <source>
        <dbReference type="Proteomes" id="UP001212841"/>
    </source>
</evidence>
<dbReference type="SUPFAM" id="SSF50249">
    <property type="entry name" value="Nucleic acid-binding proteins"/>
    <property type="match status" value="1"/>
</dbReference>
<name>A0AAD5S4V2_9FUNG</name>
<dbReference type="GO" id="GO:0005662">
    <property type="term" value="C:DNA replication factor A complex"/>
    <property type="evidence" value="ECO:0007669"/>
    <property type="project" value="TreeGrafter"/>
</dbReference>
<dbReference type="GO" id="GO:0006260">
    <property type="term" value="P:DNA replication"/>
    <property type="evidence" value="ECO:0007669"/>
    <property type="project" value="InterPro"/>
</dbReference>
<dbReference type="GO" id="GO:0006298">
    <property type="term" value="P:mismatch repair"/>
    <property type="evidence" value="ECO:0007669"/>
    <property type="project" value="TreeGrafter"/>
</dbReference>
<dbReference type="InterPro" id="IPR012340">
    <property type="entry name" value="NA-bd_OB-fold"/>
</dbReference>
<dbReference type="InterPro" id="IPR013970">
    <property type="entry name" value="Rfa2"/>
</dbReference>
<evidence type="ECO:0000256" key="1">
    <source>
        <dbReference type="ARBA" id="ARBA00004123"/>
    </source>
</evidence>
<dbReference type="PANTHER" id="PTHR15114:SF1">
    <property type="entry name" value="REPLICATION PROTEIN A 14 KDA SUBUNIT"/>
    <property type="match status" value="1"/>
</dbReference>
<evidence type="ECO:0000256" key="3">
    <source>
        <dbReference type="ARBA" id="ARBA00023242"/>
    </source>
</evidence>
<feature type="non-terminal residue" evidence="4">
    <location>
        <position position="107"/>
    </location>
</feature>
<evidence type="ECO:0008006" key="6">
    <source>
        <dbReference type="Google" id="ProtNLM"/>
    </source>
</evidence>
<organism evidence="4 5">
    <name type="scientific">Rhizophlyctis rosea</name>
    <dbReference type="NCBI Taxonomy" id="64517"/>
    <lineage>
        <taxon>Eukaryota</taxon>
        <taxon>Fungi</taxon>
        <taxon>Fungi incertae sedis</taxon>
        <taxon>Chytridiomycota</taxon>
        <taxon>Chytridiomycota incertae sedis</taxon>
        <taxon>Chytridiomycetes</taxon>
        <taxon>Rhizophlyctidales</taxon>
        <taxon>Rhizophlyctidaceae</taxon>
        <taxon>Rhizophlyctis</taxon>
    </lineage>
</organism>
<dbReference type="EMBL" id="JADGJD010001648">
    <property type="protein sequence ID" value="KAJ3039296.1"/>
    <property type="molecule type" value="Genomic_DNA"/>
</dbReference>
<comment type="subcellular location">
    <subcellularLocation>
        <location evidence="1">Nucleus</location>
    </subcellularLocation>
</comment>
<dbReference type="GO" id="GO:0000724">
    <property type="term" value="P:double-strand break repair via homologous recombination"/>
    <property type="evidence" value="ECO:0007669"/>
    <property type="project" value="TreeGrafter"/>
</dbReference>
<accession>A0AAD5S4V2</accession>
<dbReference type="AlphaFoldDB" id="A0AAD5S4V2"/>
<dbReference type="PANTHER" id="PTHR15114">
    <property type="entry name" value="REPLICATION PROTEIN A3"/>
    <property type="match status" value="1"/>
</dbReference>
<protein>
    <recommendedName>
        <fullName evidence="6">Replication factor A protein 3</fullName>
    </recommendedName>
</protein>
<dbReference type="GO" id="GO:0003684">
    <property type="term" value="F:damaged DNA binding"/>
    <property type="evidence" value="ECO:0007669"/>
    <property type="project" value="TreeGrafter"/>
</dbReference>
<sequence>MEPIVATPRVNSAHLANFRGKTVRLVGRVLAVNGSNAILEAGDQGQVTVNFVMSGNTIMQDTVVEVLGRVENDLSVQELSTAHFAQWDPVQYTKMVNLAMQNKDLFG</sequence>
<dbReference type="GO" id="GO:0006284">
    <property type="term" value="P:base-excision repair"/>
    <property type="evidence" value="ECO:0007669"/>
    <property type="project" value="TreeGrafter"/>
</dbReference>
<keyword evidence="3" id="KW-0539">Nucleus</keyword>
<proteinExistence type="inferred from homology"/>
<keyword evidence="5" id="KW-1185">Reference proteome</keyword>
<dbReference type="GO" id="GO:0006289">
    <property type="term" value="P:nucleotide-excision repair"/>
    <property type="evidence" value="ECO:0007669"/>
    <property type="project" value="TreeGrafter"/>
</dbReference>
<gene>
    <name evidence="4" type="ORF">HK097_002876</name>
</gene>
<reference evidence="4" key="1">
    <citation type="submission" date="2020-05" db="EMBL/GenBank/DDBJ databases">
        <title>Phylogenomic resolution of chytrid fungi.</title>
        <authorList>
            <person name="Stajich J.E."/>
            <person name="Amses K."/>
            <person name="Simmons R."/>
            <person name="Seto K."/>
            <person name="Myers J."/>
            <person name="Bonds A."/>
            <person name="Quandt C.A."/>
            <person name="Barry K."/>
            <person name="Liu P."/>
            <person name="Grigoriev I."/>
            <person name="Longcore J.E."/>
            <person name="James T.Y."/>
        </authorList>
    </citation>
    <scope>NUCLEOTIDE SEQUENCE</scope>
    <source>
        <strain evidence="4">JEL0318</strain>
    </source>
</reference>
<dbReference type="GO" id="GO:0003697">
    <property type="term" value="F:single-stranded DNA binding"/>
    <property type="evidence" value="ECO:0007669"/>
    <property type="project" value="TreeGrafter"/>
</dbReference>
<dbReference type="Gene3D" id="2.40.50.140">
    <property type="entry name" value="Nucleic acid-binding proteins"/>
    <property type="match status" value="1"/>
</dbReference>
<comment type="caution">
    <text evidence="4">The sequence shown here is derived from an EMBL/GenBank/DDBJ whole genome shotgun (WGS) entry which is preliminary data.</text>
</comment>
<dbReference type="Proteomes" id="UP001212841">
    <property type="component" value="Unassembled WGS sequence"/>
</dbReference>
<dbReference type="Pfam" id="PF08661">
    <property type="entry name" value="Rep_fac-A_3"/>
    <property type="match status" value="1"/>
</dbReference>
<dbReference type="GO" id="GO:0035861">
    <property type="term" value="C:site of double-strand break"/>
    <property type="evidence" value="ECO:0007669"/>
    <property type="project" value="TreeGrafter"/>
</dbReference>